<dbReference type="EMBL" id="CP011390">
    <property type="protein sequence ID" value="ANE52529.1"/>
    <property type="molecule type" value="Genomic_DNA"/>
</dbReference>
<name>A0A172TZJ4_9BACT</name>
<dbReference type="AlphaFoldDB" id="A0A172TZJ4"/>
<dbReference type="KEGG" id="fla:SY85_20640"/>
<evidence type="ECO:0000259" key="1">
    <source>
        <dbReference type="Pfam" id="PF20243"/>
    </source>
</evidence>
<dbReference type="OrthoDB" id="1422031at2"/>
<organism evidence="2 3">
    <name type="scientific">Flavisolibacter tropicus</name>
    <dbReference type="NCBI Taxonomy" id="1492898"/>
    <lineage>
        <taxon>Bacteria</taxon>
        <taxon>Pseudomonadati</taxon>
        <taxon>Bacteroidota</taxon>
        <taxon>Chitinophagia</taxon>
        <taxon>Chitinophagales</taxon>
        <taxon>Chitinophagaceae</taxon>
        <taxon>Flavisolibacter</taxon>
    </lineage>
</organism>
<sequence length="251" mass="27659">MMRLLTSITIVCLLLFTNSCKKEKSATDDTGAFLEIQLVNQVNGQPLQLNKTLTNSFQETFTLTEYKYYVSNLELLNPSKNFKASDTYFLVNEQSADSKTLKTTIRADAYDGLVFLVGIDSTRQVSGNHTGVLDPAQGMYWDANEGYMAAKMEGTSDFSGAPGNVLRHEIGGFEGQTNALRYVIIPFPATMVVNQGQTLKLTIKAELLRWFDGIYPMSIADNPTILNPGTAAMKIADNYSGQFSLSSIDVK</sequence>
<feature type="domain" description="Copper-binding protein MbnP-like" evidence="1">
    <location>
        <begin position="34"/>
        <end position="223"/>
    </location>
</feature>
<protein>
    <recommendedName>
        <fullName evidence="1">Copper-binding protein MbnP-like domain-containing protein</fullName>
    </recommendedName>
</protein>
<accession>A0A172TZJ4</accession>
<evidence type="ECO:0000313" key="3">
    <source>
        <dbReference type="Proteomes" id="UP000077177"/>
    </source>
</evidence>
<evidence type="ECO:0000313" key="2">
    <source>
        <dbReference type="EMBL" id="ANE52529.1"/>
    </source>
</evidence>
<reference evidence="3" key="1">
    <citation type="submission" date="2015-01" db="EMBL/GenBank/DDBJ databases">
        <title>Flavisolibacter sp./LCS9/ whole genome sequencing.</title>
        <authorList>
            <person name="Kim M.K."/>
            <person name="Srinivasan S."/>
            <person name="Lee J.-J."/>
        </authorList>
    </citation>
    <scope>NUCLEOTIDE SEQUENCE [LARGE SCALE GENOMIC DNA]</scope>
    <source>
        <strain evidence="3">LCS9</strain>
    </source>
</reference>
<gene>
    <name evidence="2" type="ORF">SY85_20640</name>
</gene>
<reference evidence="2 3" key="2">
    <citation type="journal article" date="2016" name="Int. J. Syst. Evol. Microbiol.">
        <title>Flavisolibacter tropicus sp. nov., isolated from tropical soil.</title>
        <authorList>
            <person name="Lee J.J."/>
            <person name="Kang M.S."/>
            <person name="Kim G.S."/>
            <person name="Lee C.S."/>
            <person name="Lim S."/>
            <person name="Lee J."/>
            <person name="Roh S.H."/>
            <person name="Kang H."/>
            <person name="Ha J.M."/>
            <person name="Bae S."/>
            <person name="Jung H.Y."/>
            <person name="Kim M.K."/>
        </authorList>
    </citation>
    <scope>NUCLEOTIDE SEQUENCE [LARGE SCALE GENOMIC DNA]</scope>
    <source>
        <strain evidence="2 3">LCS9</strain>
    </source>
</reference>
<dbReference type="Pfam" id="PF20243">
    <property type="entry name" value="MbnP"/>
    <property type="match status" value="1"/>
</dbReference>
<dbReference type="RefSeq" id="WP_066407174.1">
    <property type="nucleotide sequence ID" value="NZ_CP011390.1"/>
</dbReference>
<dbReference type="STRING" id="1492898.SY85_20640"/>
<proteinExistence type="predicted"/>
<dbReference type="InterPro" id="IPR046863">
    <property type="entry name" value="MbnP-like_dom"/>
</dbReference>
<keyword evidence="3" id="KW-1185">Reference proteome</keyword>
<dbReference type="Proteomes" id="UP000077177">
    <property type="component" value="Chromosome"/>
</dbReference>